<dbReference type="SUPFAM" id="SSF82657">
    <property type="entry name" value="BolA-like"/>
    <property type="match status" value="1"/>
</dbReference>
<comment type="pathway">
    <text evidence="9 10">Isoprenoid biosynthesis; isopentenyl diphosphate biosynthesis via mevalonate pathway; isopentenyl diphosphate from (R)-mevalonate: step 1/3.</text>
</comment>
<comment type="catalytic activity">
    <reaction evidence="10">
        <text>(R)-mevalonate + ATP = (R)-5-phosphomevalonate + ADP + H(+)</text>
        <dbReference type="Rhea" id="RHEA:17065"/>
        <dbReference type="ChEBI" id="CHEBI:15378"/>
        <dbReference type="ChEBI" id="CHEBI:30616"/>
        <dbReference type="ChEBI" id="CHEBI:36464"/>
        <dbReference type="ChEBI" id="CHEBI:58146"/>
        <dbReference type="ChEBI" id="CHEBI:456216"/>
        <dbReference type="EC" id="2.7.1.36"/>
    </reaction>
</comment>
<keyword evidence="10" id="KW-0752">Steroid biosynthesis</keyword>
<keyword evidence="5 10" id="KW-0418">Kinase</keyword>
<accession>A0AAW1LSH5</accession>
<keyword evidence="15" id="KW-1185">Reference proteome</keyword>
<evidence type="ECO:0000313" key="14">
    <source>
        <dbReference type="EMBL" id="KAK9736314.1"/>
    </source>
</evidence>
<evidence type="ECO:0000256" key="1">
    <source>
        <dbReference type="ARBA" id="ARBA00022490"/>
    </source>
</evidence>
<dbReference type="Gene3D" id="3.30.70.890">
    <property type="entry name" value="GHMP kinase, C-terminal domain"/>
    <property type="match status" value="1"/>
</dbReference>
<dbReference type="PRINTS" id="PR00959">
    <property type="entry name" value="MEVGALKINASE"/>
</dbReference>
<keyword evidence="11" id="KW-1133">Transmembrane helix</keyword>
<evidence type="ECO:0000256" key="10">
    <source>
        <dbReference type="RuleBase" id="RU363087"/>
    </source>
</evidence>
<dbReference type="InterPro" id="IPR036554">
    <property type="entry name" value="GHMP_kinase_C_sf"/>
</dbReference>
<feature type="transmembrane region" description="Helical" evidence="11">
    <location>
        <begin position="237"/>
        <end position="260"/>
    </location>
</feature>
<keyword evidence="3 10" id="KW-0808">Transferase</keyword>
<dbReference type="Gene3D" id="3.30.230.10">
    <property type="match status" value="1"/>
</dbReference>
<reference evidence="14 15" key="1">
    <citation type="journal article" date="2024" name="BMC Genomics">
        <title>De novo assembly and annotation of Popillia japonica's genome with initial clues to its potential as an invasive pest.</title>
        <authorList>
            <person name="Cucini C."/>
            <person name="Boschi S."/>
            <person name="Funari R."/>
            <person name="Cardaioli E."/>
            <person name="Iannotti N."/>
            <person name="Marturano G."/>
            <person name="Paoli F."/>
            <person name="Bruttini M."/>
            <person name="Carapelli A."/>
            <person name="Frati F."/>
            <person name="Nardi F."/>
        </authorList>
    </citation>
    <scope>NUCLEOTIDE SEQUENCE [LARGE SCALE GENOMIC DNA]</scope>
    <source>
        <strain evidence="14">DMR45628</strain>
    </source>
</reference>
<dbReference type="InterPro" id="IPR006205">
    <property type="entry name" value="Mev_gal_kin"/>
</dbReference>
<keyword evidence="11" id="KW-0472">Membrane</keyword>
<dbReference type="InterPro" id="IPR020568">
    <property type="entry name" value="Ribosomal_Su5_D2-typ_SF"/>
</dbReference>
<dbReference type="InterPro" id="IPR013750">
    <property type="entry name" value="GHMP_kinase_C_dom"/>
</dbReference>
<dbReference type="PANTHER" id="PTHR43290">
    <property type="entry name" value="MEVALONATE KINASE"/>
    <property type="match status" value="1"/>
</dbReference>
<dbReference type="NCBIfam" id="TIGR00549">
    <property type="entry name" value="mevalon_kin"/>
    <property type="match status" value="1"/>
</dbReference>
<dbReference type="Proteomes" id="UP001458880">
    <property type="component" value="Unassembled WGS sequence"/>
</dbReference>
<keyword evidence="6 10" id="KW-0067">ATP-binding</keyword>
<dbReference type="SUPFAM" id="SSF54211">
    <property type="entry name" value="Ribosomal protein S5 domain 2-like"/>
    <property type="match status" value="1"/>
</dbReference>
<keyword evidence="2 10" id="KW-0444">Lipid biosynthesis</keyword>
<dbReference type="Pfam" id="PF01722">
    <property type="entry name" value="BolA"/>
    <property type="match status" value="1"/>
</dbReference>
<dbReference type="GO" id="GO:0005829">
    <property type="term" value="C:cytosol"/>
    <property type="evidence" value="ECO:0007669"/>
    <property type="project" value="TreeGrafter"/>
</dbReference>
<evidence type="ECO:0000256" key="3">
    <source>
        <dbReference type="ARBA" id="ARBA00022679"/>
    </source>
</evidence>
<dbReference type="PANTHER" id="PTHR43290:SF2">
    <property type="entry name" value="MEVALONATE KINASE"/>
    <property type="match status" value="1"/>
</dbReference>
<dbReference type="GO" id="GO:0019287">
    <property type="term" value="P:isopentenyl diphosphate biosynthetic process, mevalonate pathway"/>
    <property type="evidence" value="ECO:0007669"/>
    <property type="project" value="TreeGrafter"/>
</dbReference>
<evidence type="ECO:0000259" key="13">
    <source>
        <dbReference type="Pfam" id="PF08544"/>
    </source>
</evidence>
<dbReference type="InterPro" id="IPR036065">
    <property type="entry name" value="BolA-like_sf"/>
</dbReference>
<feature type="domain" description="GHMP kinase C-terminal" evidence="13">
    <location>
        <begin position="405"/>
        <end position="459"/>
    </location>
</feature>
<evidence type="ECO:0000256" key="6">
    <source>
        <dbReference type="ARBA" id="ARBA00022840"/>
    </source>
</evidence>
<keyword evidence="7" id="KW-0460">Magnesium</keyword>
<dbReference type="InterPro" id="IPR006204">
    <property type="entry name" value="GHMP_kinase_N_dom"/>
</dbReference>
<evidence type="ECO:0000256" key="8">
    <source>
        <dbReference type="ARBA" id="ARBA00023098"/>
    </source>
</evidence>
<comment type="subcellular location">
    <subcellularLocation>
        <location evidence="10">Cytoplasm</location>
    </subcellularLocation>
</comment>
<dbReference type="EC" id="2.7.1.36" evidence="10"/>
<evidence type="ECO:0000256" key="9">
    <source>
        <dbReference type="ARBA" id="ARBA00029438"/>
    </source>
</evidence>
<dbReference type="GO" id="GO:0005524">
    <property type="term" value="F:ATP binding"/>
    <property type="evidence" value="ECO:0007669"/>
    <property type="project" value="UniProtKB-KW"/>
</dbReference>
<evidence type="ECO:0000313" key="15">
    <source>
        <dbReference type="Proteomes" id="UP001458880"/>
    </source>
</evidence>
<dbReference type="SUPFAM" id="SSF55060">
    <property type="entry name" value="GHMP Kinase, C-terminal domain"/>
    <property type="match status" value="1"/>
</dbReference>
<dbReference type="InterPro" id="IPR002634">
    <property type="entry name" value="BolA"/>
</dbReference>
<dbReference type="InterPro" id="IPR014721">
    <property type="entry name" value="Ribsml_uS5_D2-typ_fold_subgr"/>
</dbReference>
<dbReference type="Pfam" id="PF08544">
    <property type="entry name" value="GHMP_kinases_C"/>
    <property type="match status" value="1"/>
</dbReference>
<keyword evidence="10" id="KW-0753">Steroid metabolism</keyword>
<dbReference type="AlphaFoldDB" id="A0AAW1LSH5"/>
<dbReference type="Pfam" id="PF00288">
    <property type="entry name" value="GHMP_kinases_N"/>
    <property type="match status" value="1"/>
</dbReference>
<evidence type="ECO:0000256" key="7">
    <source>
        <dbReference type="ARBA" id="ARBA00022842"/>
    </source>
</evidence>
<evidence type="ECO:0000259" key="12">
    <source>
        <dbReference type="Pfam" id="PF00288"/>
    </source>
</evidence>
<evidence type="ECO:0000256" key="11">
    <source>
        <dbReference type="SAM" id="Phobius"/>
    </source>
</evidence>
<dbReference type="GO" id="GO:0004496">
    <property type="term" value="F:mevalonate kinase activity"/>
    <property type="evidence" value="ECO:0007669"/>
    <property type="project" value="UniProtKB-EC"/>
</dbReference>
<feature type="transmembrane region" description="Helical" evidence="11">
    <location>
        <begin position="206"/>
        <end position="225"/>
    </location>
</feature>
<evidence type="ECO:0000256" key="5">
    <source>
        <dbReference type="ARBA" id="ARBA00022777"/>
    </source>
</evidence>
<proteinExistence type="inferred from homology"/>
<evidence type="ECO:0000256" key="2">
    <source>
        <dbReference type="ARBA" id="ARBA00022516"/>
    </source>
</evidence>
<keyword evidence="10" id="KW-0756">Sterol biosynthesis</keyword>
<keyword evidence="10" id="KW-1207">Sterol metabolism</keyword>
<dbReference type="GO" id="GO:0006695">
    <property type="term" value="P:cholesterol biosynthetic process"/>
    <property type="evidence" value="ECO:0007669"/>
    <property type="project" value="TreeGrafter"/>
</dbReference>
<evidence type="ECO:0000256" key="4">
    <source>
        <dbReference type="ARBA" id="ARBA00022741"/>
    </source>
</evidence>
<organism evidence="14 15">
    <name type="scientific">Popillia japonica</name>
    <name type="common">Japanese beetle</name>
    <dbReference type="NCBI Taxonomy" id="7064"/>
    <lineage>
        <taxon>Eukaryota</taxon>
        <taxon>Metazoa</taxon>
        <taxon>Ecdysozoa</taxon>
        <taxon>Arthropoda</taxon>
        <taxon>Hexapoda</taxon>
        <taxon>Insecta</taxon>
        <taxon>Pterygota</taxon>
        <taxon>Neoptera</taxon>
        <taxon>Endopterygota</taxon>
        <taxon>Coleoptera</taxon>
        <taxon>Polyphaga</taxon>
        <taxon>Scarabaeiformia</taxon>
        <taxon>Scarabaeidae</taxon>
        <taxon>Rutelinae</taxon>
        <taxon>Popillia</taxon>
    </lineage>
</organism>
<name>A0AAW1LSH5_POPJA</name>
<keyword evidence="8 10" id="KW-0443">Lipid metabolism</keyword>
<comment type="similarity">
    <text evidence="10">Belongs to the GHMP kinase family. Mevalonate kinase subfamily.</text>
</comment>
<comment type="caution">
    <text evidence="14">The sequence shown here is derived from an EMBL/GenBank/DDBJ whole genome shotgun (WGS) entry which is preliminary data.</text>
</comment>
<keyword evidence="11" id="KW-0812">Transmembrane</keyword>
<dbReference type="EMBL" id="JASPKY010000115">
    <property type="protein sequence ID" value="KAK9736314.1"/>
    <property type="molecule type" value="Genomic_DNA"/>
</dbReference>
<protein>
    <recommendedName>
        <fullName evidence="10">Mevalonate kinase</fullName>
        <shortName evidence="10">MK</shortName>
        <ecNumber evidence="10">2.7.1.36</ecNumber>
    </recommendedName>
</protein>
<feature type="domain" description="GHMP kinase N-terminal" evidence="12">
    <location>
        <begin position="222"/>
        <end position="310"/>
    </location>
</feature>
<sequence>MSYTEEQLKTKLMKELDATHVEVVDESDGCGGKFSCIIVSDKFEGKTLLQRHRLVNSALQEELKNIHAFSQKTYSPKNSIDSQNSFCLSLSVPGKVILFGEHSVVYGKLAIAASLGLRTKFSFREYEPNEVGNNKIYINLRSINLMLYYCFDDLQTLLKNISPSILKNVTLEDPETVHHEQFRNIIDEFIQNSNSSPPLSKAQYNALYSLFYLLIVMVGCSGIDIKPFHLDIETDVTISAGLGSSASLMVGISAVFFRYIQYKFTKKNKENTLKDISKEDLDLISRWAFAAEKIIHGTPSGLDNTICTFGSVVEYRKNSSMKLMEMRHKLKVLLINSNVPKDTKALVAKVAALKQKYPTIIDNILEAMDNISNIAVQELVKLDETYSSENLTTEECDSEVSEIYNRLGDLVDINQNLLRSLQVSHPSLETICGILADGGLHGKLTGAGGGGYAFAIVPPNFDNDISKIIETLHSHGFDARLTDLGGPGLTFTQF</sequence>
<keyword evidence="4 10" id="KW-0547">Nucleotide-binding</keyword>
<dbReference type="Gene3D" id="3.10.20.90">
    <property type="entry name" value="Phosphatidylinositol 3-kinase Catalytic Subunit, Chain A, domain 1"/>
    <property type="match status" value="1"/>
</dbReference>
<keyword evidence="1 10" id="KW-0963">Cytoplasm</keyword>
<gene>
    <name evidence="14" type="ORF">QE152_g12589</name>
</gene>